<evidence type="ECO:0000313" key="2">
    <source>
        <dbReference type="EMBL" id="RSN70611.1"/>
    </source>
</evidence>
<proteinExistence type="predicted"/>
<feature type="transmembrane region" description="Helical" evidence="1">
    <location>
        <begin position="110"/>
        <end position="131"/>
    </location>
</feature>
<dbReference type="RefSeq" id="WP_125740562.1">
    <property type="nucleotide sequence ID" value="NZ_RCOR01000006.1"/>
</dbReference>
<protein>
    <submittedName>
        <fullName evidence="2">Uncharacterized protein</fullName>
    </submittedName>
</protein>
<keyword evidence="1" id="KW-0472">Membrane</keyword>
<organism evidence="2 3">
    <name type="scientific">Candidatus Korarchaeum cryptofilum</name>
    <dbReference type="NCBI Taxonomy" id="498846"/>
    <lineage>
        <taxon>Archaea</taxon>
        <taxon>Thermoproteota</taxon>
        <taxon>Candidatus Korarchaeia</taxon>
        <taxon>Candidatus Korarchaeales</taxon>
        <taxon>Candidatus Korarchaeaceae</taxon>
        <taxon>Candidatus Korarchaeum</taxon>
    </lineage>
</organism>
<keyword evidence="1" id="KW-0812">Transmembrane</keyword>
<accession>A0A3R9PDP4</accession>
<dbReference type="Proteomes" id="UP000278149">
    <property type="component" value="Unassembled WGS sequence"/>
</dbReference>
<gene>
    <name evidence="2" type="ORF">D9Q81_00975</name>
</gene>
<keyword evidence="1" id="KW-1133">Transmembrane helix</keyword>
<sequence length="195" mass="22436">MNWLGVISLILFLLTLTSTWWWMDCYLPNIGGYFKYNGNPITFVWSSGNRSSLSLSLDIFKWLSEEGRIPPGASYRIGISKFFLMLCTLFISLSLLSTIYAIFSKSSRAYFIAAAFAFLSFLFYEFSFLALEAPRSAFLTFQSDTGQNYVRWGEGIGKYLALLLTITLVASGFLNSYIYERPIPRRRPRRGRGYW</sequence>
<feature type="transmembrane region" description="Helical" evidence="1">
    <location>
        <begin position="159"/>
        <end position="179"/>
    </location>
</feature>
<evidence type="ECO:0000313" key="3">
    <source>
        <dbReference type="Proteomes" id="UP000278149"/>
    </source>
</evidence>
<evidence type="ECO:0000256" key="1">
    <source>
        <dbReference type="SAM" id="Phobius"/>
    </source>
</evidence>
<reference evidence="2 3" key="1">
    <citation type="submission" date="2018-10" db="EMBL/GenBank/DDBJ databases">
        <title>Co-occurring genomic capacity for anaerobic methane metabolism and dissimilatory sulfite reduction discovered in the Korarchaeota.</title>
        <authorList>
            <person name="Mckay L.J."/>
            <person name="Dlakic M."/>
            <person name="Fields M.W."/>
            <person name="Delmont T.O."/>
            <person name="Eren A.M."/>
            <person name="Jay Z.J."/>
            <person name="Klingelsmith K.B."/>
            <person name="Rusch D.B."/>
            <person name="Inskeep W.P."/>
        </authorList>
    </citation>
    <scope>NUCLEOTIDE SEQUENCE [LARGE SCALE GENOMIC DNA]</scope>
    <source>
        <strain evidence="2 3">WS</strain>
    </source>
</reference>
<name>A0A3R9PDP4_9CREN</name>
<dbReference type="EMBL" id="RCOR01000006">
    <property type="protein sequence ID" value="RSN70611.1"/>
    <property type="molecule type" value="Genomic_DNA"/>
</dbReference>
<comment type="caution">
    <text evidence="2">The sequence shown here is derived from an EMBL/GenBank/DDBJ whole genome shotgun (WGS) entry which is preliminary data.</text>
</comment>
<dbReference type="AlphaFoldDB" id="A0A3R9PDP4"/>
<feature type="transmembrane region" description="Helical" evidence="1">
    <location>
        <begin position="82"/>
        <end position="103"/>
    </location>
</feature>